<dbReference type="PANTHER" id="PTHR47723:SF22">
    <property type="entry name" value="RNASE H TYPE-1 DOMAIN-CONTAINING PROTEIN"/>
    <property type="match status" value="1"/>
</dbReference>
<evidence type="ECO:0000313" key="3">
    <source>
        <dbReference type="Proteomes" id="UP001280121"/>
    </source>
</evidence>
<dbReference type="InterPro" id="IPR053151">
    <property type="entry name" value="RNase_H-like"/>
</dbReference>
<comment type="caution">
    <text evidence="2">The sequence shown here is derived from an EMBL/GenBank/DDBJ whole genome shotgun (WGS) entry which is preliminary data.</text>
</comment>
<reference evidence="2" key="1">
    <citation type="journal article" date="2023" name="Plant J.">
        <title>Genome sequences and population genomics provide insights into the demographic history, inbreeding, and mutation load of two 'living fossil' tree species of Dipteronia.</title>
        <authorList>
            <person name="Feng Y."/>
            <person name="Comes H.P."/>
            <person name="Chen J."/>
            <person name="Zhu S."/>
            <person name="Lu R."/>
            <person name="Zhang X."/>
            <person name="Li P."/>
            <person name="Qiu J."/>
            <person name="Olsen K.M."/>
            <person name="Qiu Y."/>
        </authorList>
    </citation>
    <scope>NUCLEOTIDE SEQUENCE</scope>
    <source>
        <strain evidence="2">KIB01</strain>
    </source>
</reference>
<dbReference type="SUPFAM" id="SSF53098">
    <property type="entry name" value="Ribonuclease H-like"/>
    <property type="match status" value="1"/>
</dbReference>
<accession>A0AAD9XAT9</accession>
<sequence>MGDMTKILEEELVRIENSEAALGWSASLREAQMVVLVKLWKQIRLEEQKWRQMSRVKWLKDGDRNSKFFHIMSNFGRDDSSLRKKVLCAKYGIGINPLLLNYRDIKLGSLFVKFISSFFSDDHRACNIMKNGFQVIIGNRERVQFWQNVCWDSVPLKLAFSRIFALASNKTSVDNEFDCSFRKCLEDDSESVDKSFDFIWQGLCPPKVEVYLWQLTRGGFILLSLIVGERCVDSTSIKTNKSMAWASPFGYNLGFNVDGSTRGVPSNAGIGGVLRDSSGKVLSLFSYYVGILDATSVEIPAIHRACQLVVDNQIFGNRNISIFSDSKSVVSWCKGEDFGNLRLVNFLYDIRQIIQSLKCLDIKFMPRGSNSFAYSLSKNGSSCYGDRLEWGVCS</sequence>
<dbReference type="PANTHER" id="PTHR47723">
    <property type="entry name" value="OS05G0353850 PROTEIN"/>
    <property type="match status" value="1"/>
</dbReference>
<dbReference type="CDD" id="cd06222">
    <property type="entry name" value="RNase_H_like"/>
    <property type="match status" value="1"/>
</dbReference>
<name>A0AAD9XAT9_9ROSI</name>
<dbReference type="Pfam" id="PF13456">
    <property type="entry name" value="RVT_3"/>
    <property type="match status" value="1"/>
</dbReference>
<dbReference type="GO" id="GO:0004523">
    <property type="term" value="F:RNA-DNA hybrid ribonuclease activity"/>
    <property type="evidence" value="ECO:0007669"/>
    <property type="project" value="InterPro"/>
</dbReference>
<dbReference type="InterPro" id="IPR044730">
    <property type="entry name" value="RNase_H-like_dom_plant"/>
</dbReference>
<dbReference type="InterPro" id="IPR036397">
    <property type="entry name" value="RNaseH_sf"/>
</dbReference>
<dbReference type="InterPro" id="IPR002156">
    <property type="entry name" value="RNaseH_domain"/>
</dbReference>
<dbReference type="GO" id="GO:0003676">
    <property type="term" value="F:nucleic acid binding"/>
    <property type="evidence" value="ECO:0007669"/>
    <property type="project" value="InterPro"/>
</dbReference>
<gene>
    <name evidence="2" type="ORF">Ddye_009016</name>
</gene>
<dbReference type="AlphaFoldDB" id="A0AAD9XAT9"/>
<evidence type="ECO:0000313" key="2">
    <source>
        <dbReference type="EMBL" id="KAK2655964.1"/>
    </source>
</evidence>
<dbReference type="EMBL" id="JANJYI010000003">
    <property type="protein sequence ID" value="KAK2655964.1"/>
    <property type="molecule type" value="Genomic_DNA"/>
</dbReference>
<feature type="domain" description="RNase H type-1" evidence="1">
    <location>
        <begin position="256"/>
        <end position="379"/>
    </location>
</feature>
<evidence type="ECO:0000259" key="1">
    <source>
        <dbReference type="Pfam" id="PF13456"/>
    </source>
</evidence>
<organism evidence="2 3">
    <name type="scientific">Dipteronia dyeriana</name>
    <dbReference type="NCBI Taxonomy" id="168575"/>
    <lineage>
        <taxon>Eukaryota</taxon>
        <taxon>Viridiplantae</taxon>
        <taxon>Streptophyta</taxon>
        <taxon>Embryophyta</taxon>
        <taxon>Tracheophyta</taxon>
        <taxon>Spermatophyta</taxon>
        <taxon>Magnoliopsida</taxon>
        <taxon>eudicotyledons</taxon>
        <taxon>Gunneridae</taxon>
        <taxon>Pentapetalae</taxon>
        <taxon>rosids</taxon>
        <taxon>malvids</taxon>
        <taxon>Sapindales</taxon>
        <taxon>Sapindaceae</taxon>
        <taxon>Hippocastanoideae</taxon>
        <taxon>Acereae</taxon>
        <taxon>Dipteronia</taxon>
    </lineage>
</organism>
<dbReference type="InterPro" id="IPR012337">
    <property type="entry name" value="RNaseH-like_sf"/>
</dbReference>
<dbReference type="Gene3D" id="3.30.420.10">
    <property type="entry name" value="Ribonuclease H-like superfamily/Ribonuclease H"/>
    <property type="match status" value="1"/>
</dbReference>
<dbReference type="Proteomes" id="UP001280121">
    <property type="component" value="Unassembled WGS sequence"/>
</dbReference>
<keyword evidence="3" id="KW-1185">Reference proteome</keyword>
<proteinExistence type="predicted"/>
<protein>
    <recommendedName>
        <fullName evidence="1">RNase H type-1 domain-containing protein</fullName>
    </recommendedName>
</protein>